<dbReference type="HOGENOM" id="CLU_572019_0_0_0"/>
<dbReference type="EMBL" id="CP002454">
    <property type="protein sequence ID" value="ADV67485.1"/>
    <property type="molecule type" value="Genomic_DNA"/>
</dbReference>
<dbReference type="GO" id="GO:0008745">
    <property type="term" value="F:N-acetylmuramoyl-L-alanine amidase activity"/>
    <property type="evidence" value="ECO:0007669"/>
    <property type="project" value="InterPro"/>
</dbReference>
<dbReference type="InterPro" id="IPR050695">
    <property type="entry name" value="N-acetylmuramoyl_amidase_3"/>
</dbReference>
<dbReference type="SUPFAM" id="SSF53187">
    <property type="entry name" value="Zn-dependent exopeptidases"/>
    <property type="match status" value="1"/>
</dbReference>
<keyword evidence="1 4" id="KW-0378">Hydrolase</keyword>
<dbReference type="eggNOG" id="COG0860">
    <property type="taxonomic scope" value="Bacteria"/>
</dbReference>
<dbReference type="CDD" id="cd02696">
    <property type="entry name" value="MurNAc-LAA"/>
    <property type="match status" value="1"/>
</dbReference>
<proteinExistence type="predicted"/>
<dbReference type="KEGG" id="dmr:Deima_1837"/>
<dbReference type="Gene3D" id="3.40.630.40">
    <property type="entry name" value="Zn-dependent exopeptidases"/>
    <property type="match status" value="1"/>
</dbReference>
<evidence type="ECO:0000313" key="4">
    <source>
        <dbReference type="EMBL" id="ADV67485.1"/>
    </source>
</evidence>
<dbReference type="GO" id="GO:0009253">
    <property type="term" value="P:peptidoglycan catabolic process"/>
    <property type="evidence" value="ECO:0007669"/>
    <property type="project" value="InterPro"/>
</dbReference>
<gene>
    <name evidence="4" type="ordered locus">Deima_1837</name>
</gene>
<dbReference type="InterPro" id="IPR002508">
    <property type="entry name" value="MurNAc-LAA_cat"/>
</dbReference>
<reference evidence="4 5" key="1">
    <citation type="journal article" date="2011" name="Stand. Genomic Sci.">
        <title>Complete genome sequence of Deinococcus maricopensis type strain (LB-34).</title>
        <authorList>
            <person name="Pukall R."/>
            <person name="Zeytun A."/>
            <person name="Lucas S."/>
            <person name="Lapidus A."/>
            <person name="Hammon N."/>
            <person name="Deshpande S."/>
            <person name="Nolan M."/>
            <person name="Cheng J.F."/>
            <person name="Pitluck S."/>
            <person name="Liolios K."/>
            <person name="Pagani I."/>
            <person name="Mikhailova N."/>
            <person name="Ivanova N."/>
            <person name="Mavromatis K."/>
            <person name="Pati A."/>
            <person name="Tapia R."/>
            <person name="Han C."/>
            <person name="Goodwin L."/>
            <person name="Chen A."/>
            <person name="Palaniappan K."/>
            <person name="Land M."/>
            <person name="Hauser L."/>
            <person name="Chang Y.J."/>
            <person name="Jeffries C.D."/>
            <person name="Brambilla E.M."/>
            <person name="Rohde M."/>
            <person name="Goker M."/>
            <person name="Detter J.C."/>
            <person name="Woyke T."/>
            <person name="Bristow J."/>
            <person name="Eisen J.A."/>
            <person name="Markowitz V."/>
            <person name="Hugenholtz P."/>
            <person name="Kyrpides N.C."/>
            <person name="Klenk H.P."/>
        </authorList>
    </citation>
    <scope>NUCLEOTIDE SEQUENCE [LARGE SCALE GENOMIC DNA]</scope>
    <source>
        <strain evidence="5">DSM 21211 / LMG 22137 / NRRL B-23946 / LB-34</strain>
    </source>
</reference>
<dbReference type="AlphaFoldDB" id="E8U8U6"/>
<reference evidence="5" key="2">
    <citation type="submission" date="2011-01" db="EMBL/GenBank/DDBJ databases">
        <title>The complete genome of Deinococcus maricopensis DSM 21211.</title>
        <authorList>
            <consortium name="US DOE Joint Genome Institute (JGI-PGF)"/>
            <person name="Lucas S."/>
            <person name="Copeland A."/>
            <person name="Lapidus A."/>
            <person name="Goodwin L."/>
            <person name="Pitluck S."/>
            <person name="Kyrpides N."/>
            <person name="Mavromatis K."/>
            <person name="Pagani I."/>
            <person name="Ivanova N."/>
            <person name="Ovchinnikova G."/>
            <person name="Zeytun A."/>
            <person name="Detter J.C."/>
            <person name="Han C."/>
            <person name="Land M."/>
            <person name="Hauser L."/>
            <person name="Markowitz V."/>
            <person name="Cheng J.-F."/>
            <person name="Hugenholtz P."/>
            <person name="Woyke T."/>
            <person name="Wu D."/>
            <person name="Pukall R."/>
            <person name="Gehrich-Schroeter G."/>
            <person name="Brambilla E."/>
            <person name="Klenk H.-P."/>
            <person name="Eisen J.A."/>
        </authorList>
    </citation>
    <scope>NUCLEOTIDE SEQUENCE [LARGE SCALE GENOMIC DNA]</scope>
    <source>
        <strain evidence="5">DSM 21211 / LMG 22137 / NRRL B-23946 / LB-34</strain>
    </source>
</reference>
<organism evidence="4 5">
    <name type="scientific">Deinococcus maricopensis (strain DSM 21211 / LMG 22137 / NRRL B-23946 / LB-34)</name>
    <dbReference type="NCBI Taxonomy" id="709986"/>
    <lineage>
        <taxon>Bacteria</taxon>
        <taxon>Thermotogati</taxon>
        <taxon>Deinococcota</taxon>
        <taxon>Deinococci</taxon>
        <taxon>Deinococcales</taxon>
        <taxon>Deinococcaceae</taxon>
        <taxon>Deinococcus</taxon>
    </lineage>
</organism>
<dbReference type="STRING" id="709986.Deima_1837"/>
<feature type="signal peptide" evidence="2">
    <location>
        <begin position="1"/>
        <end position="23"/>
    </location>
</feature>
<keyword evidence="2" id="KW-0732">Signal</keyword>
<dbReference type="Proteomes" id="UP000008635">
    <property type="component" value="Chromosome"/>
</dbReference>
<protein>
    <submittedName>
        <fullName evidence="4">Cell wall hydrolase/autolysin</fullName>
    </submittedName>
</protein>
<dbReference type="Pfam" id="PF01520">
    <property type="entry name" value="Amidase_3"/>
    <property type="match status" value="1"/>
</dbReference>
<evidence type="ECO:0000259" key="3">
    <source>
        <dbReference type="Pfam" id="PF01520"/>
    </source>
</evidence>
<name>E8U8U6_DEIML</name>
<dbReference type="PANTHER" id="PTHR30404">
    <property type="entry name" value="N-ACETYLMURAMOYL-L-ALANINE AMIDASE"/>
    <property type="match status" value="1"/>
</dbReference>
<dbReference type="OrthoDB" id="73570at2"/>
<feature type="chain" id="PRO_5003232462" evidence="2">
    <location>
        <begin position="24"/>
        <end position="441"/>
    </location>
</feature>
<keyword evidence="5" id="KW-1185">Reference proteome</keyword>
<dbReference type="PANTHER" id="PTHR30404:SF0">
    <property type="entry name" value="N-ACETYLMURAMOYL-L-ALANINE AMIDASE AMIC"/>
    <property type="match status" value="1"/>
</dbReference>
<dbReference type="RefSeq" id="WP_013556990.1">
    <property type="nucleotide sequence ID" value="NC_014958.1"/>
</dbReference>
<accession>E8U8U6</accession>
<evidence type="ECO:0000256" key="2">
    <source>
        <dbReference type="SAM" id="SignalP"/>
    </source>
</evidence>
<evidence type="ECO:0000256" key="1">
    <source>
        <dbReference type="ARBA" id="ARBA00022801"/>
    </source>
</evidence>
<sequence length="441" mass="46923" precursor="true">MTPRPRLRWLAAATLLAAGLASAQIAFTRLNLFGRATPSVTLYGAEYARDDALASVLRVSRDGSVIRAEGLGHVLLLPLDEDQQRATTDFNTVQLDTQRVNARTATIINGSLYLPLDTLARGLGAQYTPGTFALPAPTVAGVSSRAGQRVDRLVFDVNRDVPLTEELVNGELRLTLGGARGKAGTYTTRGAYLPRVTVASGDAGLVVTAPLTAGSGYRAFKVVRPGSVRVVLDVGPGLPLTVPAITANVARPLVVLDPDSDADAALEVARATGELLTKAGWQVKLTREAGTTPAQRAELARRSDVFVSLTVGRFPGAKRSGLTVVESSGAADSEILSAFRQWKTFPLARYVVGDVGETRRLSDMLRGELKNDGLDARRVVDTRRLMLREAPHAALELELGWPQDTEDRTRLASAEARANLAQAVARSIATYLAARVTKGGA</sequence>
<evidence type="ECO:0000313" key="5">
    <source>
        <dbReference type="Proteomes" id="UP000008635"/>
    </source>
</evidence>
<dbReference type="GO" id="GO:0030288">
    <property type="term" value="C:outer membrane-bounded periplasmic space"/>
    <property type="evidence" value="ECO:0007669"/>
    <property type="project" value="TreeGrafter"/>
</dbReference>
<feature type="domain" description="MurNAc-LAA" evidence="3">
    <location>
        <begin position="262"/>
        <end position="429"/>
    </location>
</feature>